<comment type="similarity">
    <text evidence="1">Belongs to the peptidase M43B family.</text>
</comment>
<evidence type="ECO:0000256" key="6">
    <source>
        <dbReference type="ARBA" id="ARBA00022833"/>
    </source>
</evidence>
<keyword evidence="4 9" id="KW-0732">Signal</keyword>
<proteinExistence type="inferred from homology"/>
<evidence type="ECO:0000259" key="10">
    <source>
        <dbReference type="Pfam" id="PF05572"/>
    </source>
</evidence>
<reference evidence="11 12" key="1">
    <citation type="journal article" date="2015" name="Fungal Genet. Biol.">
        <title>Evolution of novel wood decay mechanisms in Agaricales revealed by the genome sequences of Fistulina hepatica and Cylindrobasidium torrendii.</title>
        <authorList>
            <person name="Floudas D."/>
            <person name="Held B.W."/>
            <person name="Riley R."/>
            <person name="Nagy L.G."/>
            <person name="Koehler G."/>
            <person name="Ransdell A.S."/>
            <person name="Younus H."/>
            <person name="Chow J."/>
            <person name="Chiniquy J."/>
            <person name="Lipzen A."/>
            <person name="Tritt A."/>
            <person name="Sun H."/>
            <person name="Haridas S."/>
            <person name="LaButti K."/>
            <person name="Ohm R.A."/>
            <person name="Kues U."/>
            <person name="Blanchette R.A."/>
            <person name="Grigoriev I.V."/>
            <person name="Minto R.E."/>
            <person name="Hibbett D.S."/>
        </authorList>
    </citation>
    <scope>NUCLEOTIDE SEQUENCE [LARGE SCALE GENOMIC DNA]</scope>
    <source>
        <strain evidence="11 12">FP15055 ss-10</strain>
    </source>
</reference>
<dbReference type="MEROPS" id="M43.008"/>
<feature type="signal peptide" evidence="9">
    <location>
        <begin position="1"/>
        <end position="21"/>
    </location>
</feature>
<accession>A0A0D7BBS8</accession>
<evidence type="ECO:0000256" key="8">
    <source>
        <dbReference type="ARBA" id="ARBA00023157"/>
    </source>
</evidence>
<dbReference type="Gene3D" id="3.40.390.10">
    <property type="entry name" value="Collagenase (Catalytic Domain)"/>
    <property type="match status" value="1"/>
</dbReference>
<dbReference type="SUPFAM" id="SSF55486">
    <property type="entry name" value="Metalloproteases ('zincins'), catalytic domain"/>
    <property type="match status" value="1"/>
</dbReference>
<evidence type="ECO:0000256" key="5">
    <source>
        <dbReference type="ARBA" id="ARBA00022801"/>
    </source>
</evidence>
<keyword evidence="8" id="KW-1015">Disulfide bond</keyword>
<keyword evidence="6" id="KW-0862">Zinc</keyword>
<evidence type="ECO:0000256" key="3">
    <source>
        <dbReference type="ARBA" id="ARBA00022723"/>
    </source>
</evidence>
<keyword evidence="3" id="KW-0479">Metal-binding</keyword>
<dbReference type="Pfam" id="PF05572">
    <property type="entry name" value="Peptidase_M43"/>
    <property type="match status" value="1"/>
</dbReference>
<feature type="domain" description="Peptidase M43 pregnancy-associated plasma-A" evidence="10">
    <location>
        <begin position="152"/>
        <end position="272"/>
    </location>
</feature>
<keyword evidence="5" id="KW-0378">Hydrolase</keyword>
<dbReference type="CDD" id="cd04275">
    <property type="entry name" value="ZnMc_pappalysin_like"/>
    <property type="match status" value="1"/>
</dbReference>
<evidence type="ECO:0000256" key="1">
    <source>
        <dbReference type="ARBA" id="ARBA00008721"/>
    </source>
</evidence>
<dbReference type="GO" id="GO:0006508">
    <property type="term" value="P:proteolysis"/>
    <property type="evidence" value="ECO:0007669"/>
    <property type="project" value="UniProtKB-KW"/>
</dbReference>
<evidence type="ECO:0000313" key="11">
    <source>
        <dbReference type="EMBL" id="KIY67680.1"/>
    </source>
</evidence>
<keyword evidence="7" id="KW-0482">Metalloprotease</keyword>
<dbReference type="EMBL" id="KN880520">
    <property type="protein sequence ID" value="KIY67680.1"/>
    <property type="molecule type" value="Genomic_DNA"/>
</dbReference>
<dbReference type="InterPro" id="IPR024079">
    <property type="entry name" value="MetalloPept_cat_dom_sf"/>
</dbReference>
<evidence type="ECO:0000256" key="4">
    <source>
        <dbReference type="ARBA" id="ARBA00022729"/>
    </source>
</evidence>
<dbReference type="GO" id="GO:0046872">
    <property type="term" value="F:metal ion binding"/>
    <property type="evidence" value="ECO:0007669"/>
    <property type="project" value="UniProtKB-KW"/>
</dbReference>
<sequence>MGIAKQIALLVSLLAVSVVSRREDPRSVCGNVVSREEFAAAEAHFNANRRVLSKRAGPIEISTVVHIVSNGTAGNVSDELINTQFDLLNDAFNTTDVQFTLTSVTRTDNFDWFKGVYMGSDAEAGMTAALHTGGVETLNIYFADLGGLTGYSQFPWSYTSQPTLDGVFLNYRTLPYGDPDMEGWNEGAMLPHEAGHWVGLYHTFENACSAEGDAVDDTPAEGGAAYFCPENRDTCSSDPGVDPIHNFMDYTDDYCRYEFTAGQGARMADILATYRGF</sequence>
<evidence type="ECO:0000313" key="12">
    <source>
        <dbReference type="Proteomes" id="UP000054007"/>
    </source>
</evidence>
<dbReference type="InterPro" id="IPR008754">
    <property type="entry name" value="Peptidase_M43"/>
</dbReference>
<dbReference type="Proteomes" id="UP000054007">
    <property type="component" value="Unassembled WGS sequence"/>
</dbReference>
<evidence type="ECO:0000256" key="2">
    <source>
        <dbReference type="ARBA" id="ARBA00022670"/>
    </source>
</evidence>
<evidence type="ECO:0000256" key="9">
    <source>
        <dbReference type="SAM" id="SignalP"/>
    </source>
</evidence>
<organism evidence="11 12">
    <name type="scientific">Cylindrobasidium torrendii FP15055 ss-10</name>
    <dbReference type="NCBI Taxonomy" id="1314674"/>
    <lineage>
        <taxon>Eukaryota</taxon>
        <taxon>Fungi</taxon>
        <taxon>Dikarya</taxon>
        <taxon>Basidiomycota</taxon>
        <taxon>Agaricomycotina</taxon>
        <taxon>Agaricomycetes</taxon>
        <taxon>Agaricomycetidae</taxon>
        <taxon>Agaricales</taxon>
        <taxon>Marasmiineae</taxon>
        <taxon>Physalacriaceae</taxon>
        <taxon>Cylindrobasidium</taxon>
    </lineage>
</organism>
<feature type="chain" id="PRO_5002317146" evidence="9">
    <location>
        <begin position="22"/>
        <end position="277"/>
    </location>
</feature>
<keyword evidence="2" id="KW-0645">Protease</keyword>
<dbReference type="GO" id="GO:0008237">
    <property type="term" value="F:metallopeptidase activity"/>
    <property type="evidence" value="ECO:0007669"/>
    <property type="project" value="UniProtKB-KW"/>
</dbReference>
<name>A0A0D7BBS8_9AGAR</name>
<evidence type="ECO:0000256" key="7">
    <source>
        <dbReference type="ARBA" id="ARBA00023049"/>
    </source>
</evidence>
<dbReference type="OrthoDB" id="536211at2759"/>
<dbReference type="AlphaFoldDB" id="A0A0D7BBS8"/>
<keyword evidence="12" id="KW-1185">Reference proteome</keyword>
<dbReference type="PANTHER" id="PTHR47466:SF1">
    <property type="entry name" value="METALLOPROTEASE MEP1 (AFU_ORTHOLOGUE AFUA_1G07730)-RELATED"/>
    <property type="match status" value="1"/>
</dbReference>
<gene>
    <name evidence="11" type="ORF">CYLTODRAFT_396666</name>
</gene>
<dbReference type="PANTHER" id="PTHR47466">
    <property type="match status" value="1"/>
</dbReference>
<protein>
    <submittedName>
        <fullName evidence="11">Zincin</fullName>
    </submittedName>
</protein>